<keyword evidence="1 3" id="KW-0378">Hydrolase</keyword>
<evidence type="ECO:0000256" key="1">
    <source>
        <dbReference type="ARBA" id="ARBA00022801"/>
    </source>
</evidence>
<dbReference type="Gene3D" id="3.40.50.850">
    <property type="entry name" value="Isochorismatase-like"/>
    <property type="match status" value="1"/>
</dbReference>
<dbReference type="Pfam" id="PF00857">
    <property type="entry name" value="Isochorismatase"/>
    <property type="match status" value="1"/>
</dbReference>
<reference evidence="3" key="1">
    <citation type="submission" date="2020-10" db="EMBL/GenBank/DDBJ databases">
        <title>Genome sequence of the unusual species of purple photosynthetic bacteria, Phaeovibrio sulfidiphilus DSM 23193, type strain.</title>
        <authorList>
            <person name="Kyndt J.A."/>
            <person name="Meyer T.E."/>
        </authorList>
    </citation>
    <scope>NUCLEOTIDE SEQUENCE</scope>
    <source>
        <strain evidence="3">DSM 23193</strain>
    </source>
</reference>
<protein>
    <submittedName>
        <fullName evidence="3">Cysteine hydrolase</fullName>
    </submittedName>
</protein>
<dbReference type="InterPro" id="IPR036380">
    <property type="entry name" value="Isochorismatase-like_sf"/>
</dbReference>
<dbReference type="EMBL" id="JACZHT010000004">
    <property type="protein sequence ID" value="MBE1237429.1"/>
    <property type="molecule type" value="Genomic_DNA"/>
</dbReference>
<dbReference type="Proteomes" id="UP000631034">
    <property type="component" value="Unassembled WGS sequence"/>
</dbReference>
<dbReference type="InterPro" id="IPR000868">
    <property type="entry name" value="Isochorismatase-like_dom"/>
</dbReference>
<gene>
    <name evidence="3" type="ORF">IHV25_07180</name>
</gene>
<dbReference type="InterPro" id="IPR050272">
    <property type="entry name" value="Isochorismatase-like_hydrls"/>
</dbReference>
<dbReference type="AlphaFoldDB" id="A0A8J7CE00"/>
<evidence type="ECO:0000313" key="4">
    <source>
        <dbReference type="Proteomes" id="UP000631034"/>
    </source>
</evidence>
<feature type="domain" description="Isochorismatase-like" evidence="2">
    <location>
        <begin position="5"/>
        <end position="144"/>
    </location>
</feature>
<dbReference type="PANTHER" id="PTHR43540:SF1">
    <property type="entry name" value="ISOCHORISMATASE HYDROLASE"/>
    <property type="match status" value="1"/>
</dbReference>
<dbReference type="GO" id="GO:0016787">
    <property type="term" value="F:hydrolase activity"/>
    <property type="evidence" value="ECO:0007669"/>
    <property type="project" value="UniProtKB-KW"/>
</dbReference>
<sequence>MSKGLLLVDLQNDYFPGGRMELNNADAALDCAVEVLDRFRKAGKPVFHVQHVFHSPDAAFFRPGTPGADIHPRIAPSVGESLFVKHAPSAFSCTGLTATLRKEGVTELVVCGMMTHMCIDTTVRAALDHELPVTLVPDACATRDLVFRGEVIPAEVVQKAYLAALDGWFATLVPARDVEP</sequence>
<evidence type="ECO:0000313" key="3">
    <source>
        <dbReference type="EMBL" id="MBE1237429.1"/>
    </source>
</evidence>
<keyword evidence="4" id="KW-1185">Reference proteome</keyword>
<dbReference type="PANTHER" id="PTHR43540">
    <property type="entry name" value="PEROXYUREIDOACRYLATE/UREIDOACRYLATE AMIDOHYDROLASE-RELATED"/>
    <property type="match status" value="1"/>
</dbReference>
<comment type="caution">
    <text evidence="3">The sequence shown here is derived from an EMBL/GenBank/DDBJ whole genome shotgun (WGS) entry which is preliminary data.</text>
</comment>
<accession>A0A8J7CE00</accession>
<dbReference type="CDD" id="cd01014">
    <property type="entry name" value="nicotinamidase_related"/>
    <property type="match status" value="1"/>
</dbReference>
<dbReference type="SUPFAM" id="SSF52499">
    <property type="entry name" value="Isochorismatase-like hydrolases"/>
    <property type="match status" value="1"/>
</dbReference>
<name>A0A8J7CE00_9PROT</name>
<dbReference type="RefSeq" id="WP_192534435.1">
    <property type="nucleotide sequence ID" value="NZ_JACZHT010000004.1"/>
</dbReference>
<proteinExistence type="predicted"/>
<organism evidence="3 4">
    <name type="scientific">Phaeovibrio sulfidiphilus</name>
    <dbReference type="NCBI Taxonomy" id="1220600"/>
    <lineage>
        <taxon>Bacteria</taxon>
        <taxon>Pseudomonadati</taxon>
        <taxon>Pseudomonadota</taxon>
        <taxon>Alphaproteobacteria</taxon>
        <taxon>Rhodospirillales</taxon>
        <taxon>Rhodospirillaceae</taxon>
        <taxon>Phaeovibrio</taxon>
    </lineage>
</organism>
<evidence type="ECO:0000259" key="2">
    <source>
        <dbReference type="Pfam" id="PF00857"/>
    </source>
</evidence>